<evidence type="ECO:0000256" key="1">
    <source>
        <dbReference type="SAM" id="MobiDB-lite"/>
    </source>
</evidence>
<evidence type="ECO:0000313" key="5">
    <source>
        <dbReference type="Proteomes" id="UP000587396"/>
    </source>
</evidence>
<feature type="signal peptide" evidence="3">
    <location>
        <begin position="1"/>
        <end position="29"/>
    </location>
</feature>
<keyword evidence="2" id="KW-0812">Transmembrane</keyword>
<dbReference type="EMBL" id="JACMSE010000001">
    <property type="protein sequence ID" value="MBC2888188.1"/>
    <property type="molecule type" value="Genomic_DNA"/>
</dbReference>
<protein>
    <submittedName>
        <fullName evidence="4">Uncharacterized protein</fullName>
    </submittedName>
</protein>
<evidence type="ECO:0000256" key="2">
    <source>
        <dbReference type="SAM" id="Phobius"/>
    </source>
</evidence>
<dbReference type="Gene3D" id="2.60.60.20">
    <property type="entry name" value="PLAT/LH2 domain"/>
    <property type="match status" value="1"/>
</dbReference>
<accession>A0A842JDY6</accession>
<reference evidence="4 5" key="1">
    <citation type="submission" date="2020-08" db="EMBL/GenBank/DDBJ databases">
        <authorList>
            <person name="Liu C."/>
            <person name="Sun Q."/>
        </authorList>
    </citation>
    <scope>NUCLEOTIDE SEQUENCE [LARGE SCALE GENOMIC DNA]</scope>
    <source>
        <strain evidence="4 5">N22</strain>
    </source>
</reference>
<dbReference type="InterPro" id="IPR036392">
    <property type="entry name" value="PLAT/LH2_dom_sf"/>
</dbReference>
<gene>
    <name evidence="4" type="ORF">H7313_02310</name>
</gene>
<organism evidence="4 5">
    <name type="scientific">Gordonibacter massiliensis</name>
    <name type="common">ex Traore et al. 2017</name>
    <dbReference type="NCBI Taxonomy" id="1841863"/>
    <lineage>
        <taxon>Bacteria</taxon>
        <taxon>Bacillati</taxon>
        <taxon>Actinomycetota</taxon>
        <taxon>Coriobacteriia</taxon>
        <taxon>Eggerthellales</taxon>
        <taxon>Eggerthellaceae</taxon>
        <taxon>Gordonibacter</taxon>
    </lineage>
</organism>
<name>A0A842JDY6_9ACTN</name>
<sequence length="1526" mass="167525">MKTTTRNRLLSLTVTLCLVFGSLPAAAFAAEEEVGPSRQPEQEEVGTLPDVERAEPDIVAPSPVADEALPAADAVPSPIASPSSALSSPDADKAAGGALDLLKTAIMLSGKGLAFAEGKVREMNDNPNPGILEKLFMPTKYWSLTILNELASVETTLHQMDYELDAINGKLDDLKHMIEQDEAQDRFDVALKDVQTVTDRVEPLISGDRGSLKAIKAFYEDPERQARYGYTINPDGSINFNGDEESHLTREDEAALKALTDEFLNHLIRIYGSKQTNPAISFEGDMLALSKGLYSVSELSTPTLVEAQMELSSVDAVYEHALIEDADFIFMYVSRYMYELVFLDSLYANFVDDYYPEWFYDTPGTTPEFYPYKAEYDSEDWSDMKGPLAPKANEAVSLQNLANYYLNEASEKCGILDLLPLYDFGIMLDDEGNAILGPDGDPVPALTYGGGDGRKDLLTEDLELHGYFYEGSATRPTIATSINVMRLRTYANHQEVLMPTKAMYGWQFSNIGDFIRDTDSPSDPASSIANTTNTPFYNSTLMSKDGRFMIPTSEASLYGLWPGTQHDPVQFYHNLDVPVPGDAIAFPINDVSLNEKSQYDYRLLDARYAASGDAASVPIVTDLCNNGTVAPGTFPGTPACSGYANEVALLPLFVDVRAGMDGDRVTPVDDHGSAGTFVPKDPNLGIVSLTDGDTLDFTGLLGGVYDFKKSVIYVSGNVNVVGNPDEMYRNLQFELLDGARLTVQGLDINQDYDGGAGAAVRSLGNGATLTLASDLTVTGRRYGVALASSITDCGQLVLNPTLSIDLQGHTLWAAGWGCPVLADDAYPSDSKSDAELSISGGTFKGTFNSSGENLPRDAMGNVTFADCVLDFARGIPDASRIKENCESIGASEYHIVIGNASYKKAGLAFRDDLELSIVIFDQDDHPSYTTMRGKTDDPWQVGLLTEDIDEFGYSYWNTMFTAGFPEICRVEITCNHPDSWMPTSFEFRNLYTTKEDLKTKPSFVNGTFYDDGWDVIRLDQHDSVYVLHIDSPRSDMVGFRNTEKLNGTLRATLLGDGTVPSVSYDISNFLYFGQNTSAIVVLPGDRMPLSAMQGFSFKFDGDSKSCNWFLGKLTSYWESSGSKNGSSYGVVWDQGPTEDVRTWVSGDAYARVYRDGKDDEAPLYEYEVKTADKHNGDAEHTNILFDLCGDKDIFIQPMNVGAGNVWSYARGGDSSAFENGVVDRFRVSYEKNVGQIDEMTVDLDGDDWYPEYITVSNANGRDGTKPVTFDIGFMLEKKHTYYFDVTRTETEACFDQNGFLDAQKVIDLLAGSKQEYVSFDVKRTDVLDKSVLAYLKESGKNIILNMKLDDGDARANGSQSMLRWIFKGADITDTTRDVRLGFSLLTPTEAGISHLAADGSAACVRFAHEGPLPGTIEVHANLVRFDSFAPRQKFFLYHYDESSNTLESCNQDAVLDNDRTVPFSIDHASTYVLSTKDRNDQGSGPSPMPKSGDTVNAQAWACLLLVSLVVLGAAMRALVSRRKVRR</sequence>
<proteinExistence type="predicted"/>
<comment type="caution">
    <text evidence="4">The sequence shown here is derived from an EMBL/GenBank/DDBJ whole genome shotgun (WGS) entry which is preliminary data.</text>
</comment>
<keyword evidence="3" id="KW-0732">Signal</keyword>
<keyword evidence="2" id="KW-0472">Membrane</keyword>
<dbReference type="RefSeq" id="WP_185904160.1">
    <property type="nucleotide sequence ID" value="NZ_JACMSE010000001.1"/>
</dbReference>
<dbReference type="SUPFAM" id="SSF49723">
    <property type="entry name" value="Lipase/lipooxygenase domain (PLAT/LH2 domain)"/>
    <property type="match status" value="1"/>
</dbReference>
<feature type="region of interest" description="Disordered" evidence="1">
    <location>
        <begin position="31"/>
        <end position="60"/>
    </location>
</feature>
<keyword evidence="5" id="KW-1185">Reference proteome</keyword>
<evidence type="ECO:0000256" key="3">
    <source>
        <dbReference type="SAM" id="SignalP"/>
    </source>
</evidence>
<evidence type="ECO:0000313" key="4">
    <source>
        <dbReference type="EMBL" id="MBC2888188.1"/>
    </source>
</evidence>
<dbReference type="Proteomes" id="UP000587396">
    <property type="component" value="Unassembled WGS sequence"/>
</dbReference>
<feature type="chain" id="PRO_5032916403" evidence="3">
    <location>
        <begin position="30"/>
        <end position="1526"/>
    </location>
</feature>
<keyword evidence="2" id="KW-1133">Transmembrane helix</keyword>
<feature type="transmembrane region" description="Helical" evidence="2">
    <location>
        <begin position="1497"/>
        <end position="1519"/>
    </location>
</feature>